<sequence length="163" mass="18390">MNSENGVTLKETPTMNDITTLMSHDHRSCDESFARAETAISRGKWDEGIAELEKFIAELETHFTAEESILFPRFESVTGMTEGPTKVMRGEHADMREALERMRDAVARRDKDDYAGEAETLLILMQQHNMKEENVLYPMCDAQLAGENLPPTLAKQLGREQAA</sequence>
<dbReference type="AlphaFoldDB" id="Q5NYY9"/>
<proteinExistence type="predicted"/>
<dbReference type="GO" id="GO:0005886">
    <property type="term" value="C:plasma membrane"/>
    <property type="evidence" value="ECO:0007669"/>
    <property type="project" value="TreeGrafter"/>
</dbReference>
<dbReference type="Pfam" id="PF01814">
    <property type="entry name" value="Hemerythrin"/>
    <property type="match status" value="1"/>
</dbReference>
<dbReference type="PANTHER" id="PTHR39966:SF3">
    <property type="entry name" value="DUF438 DOMAIN-CONTAINING PROTEIN"/>
    <property type="match status" value="1"/>
</dbReference>
<evidence type="ECO:0000313" key="2">
    <source>
        <dbReference type="EMBL" id="CAI09725.1"/>
    </source>
</evidence>
<dbReference type="Proteomes" id="UP000006552">
    <property type="component" value="Chromosome"/>
</dbReference>
<dbReference type="eggNOG" id="COG3945">
    <property type="taxonomic scope" value="Bacteria"/>
</dbReference>
<organism evidence="2 3">
    <name type="scientific">Aromatoleum aromaticum (strain DSM 19018 / LMG 30748 / EbN1)</name>
    <name type="common">Azoarcus sp. (strain EbN1)</name>
    <dbReference type="NCBI Taxonomy" id="76114"/>
    <lineage>
        <taxon>Bacteria</taxon>
        <taxon>Pseudomonadati</taxon>
        <taxon>Pseudomonadota</taxon>
        <taxon>Betaproteobacteria</taxon>
        <taxon>Rhodocyclales</taxon>
        <taxon>Rhodocyclaceae</taxon>
        <taxon>Aromatoleum</taxon>
    </lineage>
</organism>
<dbReference type="KEGG" id="eba:ebA6294"/>
<dbReference type="InterPro" id="IPR012312">
    <property type="entry name" value="Hemerythrin-like"/>
</dbReference>
<protein>
    <recommendedName>
        <fullName evidence="1">Hemerythrin-like domain-containing protein</fullName>
    </recommendedName>
</protein>
<reference evidence="2 3" key="1">
    <citation type="journal article" date="2005" name="Arch. Microbiol.">
        <title>The genome sequence of an anaerobic aromatic-degrading denitrifying bacterium, strain EbN1.</title>
        <authorList>
            <person name="Rabus R."/>
            <person name="Kube M."/>
            <person name="Heider J."/>
            <person name="Beck A."/>
            <person name="Heitmann K."/>
            <person name="Widdel F."/>
            <person name="Reinhardt R."/>
        </authorList>
    </citation>
    <scope>NUCLEOTIDE SEQUENCE [LARGE SCALE GENOMIC DNA]</scope>
    <source>
        <strain evidence="2 3">EbN1</strain>
    </source>
</reference>
<dbReference type="HOGENOM" id="CLU_127112_0_0_4"/>
<dbReference type="EMBL" id="CR555306">
    <property type="protein sequence ID" value="CAI09725.1"/>
    <property type="molecule type" value="Genomic_DNA"/>
</dbReference>
<dbReference type="STRING" id="76114.ebA6294"/>
<feature type="domain" description="Hemerythrin-like" evidence="1">
    <location>
        <begin position="18"/>
        <end position="140"/>
    </location>
</feature>
<gene>
    <name evidence="2" type="ORF">ebA6294</name>
</gene>
<accession>Q5NYY9</accession>
<evidence type="ECO:0000259" key="1">
    <source>
        <dbReference type="Pfam" id="PF01814"/>
    </source>
</evidence>
<name>Q5NYY9_AROAE</name>
<dbReference type="Gene3D" id="1.20.120.520">
    <property type="entry name" value="nmb1532 protein domain like"/>
    <property type="match status" value="1"/>
</dbReference>
<keyword evidence="3" id="KW-1185">Reference proteome</keyword>
<dbReference type="PANTHER" id="PTHR39966">
    <property type="entry name" value="BLL2471 PROTEIN-RELATED"/>
    <property type="match status" value="1"/>
</dbReference>
<evidence type="ECO:0000313" key="3">
    <source>
        <dbReference type="Proteomes" id="UP000006552"/>
    </source>
</evidence>